<evidence type="ECO:0000313" key="4">
    <source>
        <dbReference type="Proteomes" id="UP001652660"/>
    </source>
</evidence>
<gene>
    <name evidence="5" type="primary">LOC113733479</name>
</gene>
<dbReference type="PANTHER" id="PTHR15615:SF108">
    <property type="entry name" value="PROTEIN CNPPD1"/>
    <property type="match status" value="1"/>
</dbReference>
<dbReference type="PANTHER" id="PTHR15615">
    <property type="match status" value="1"/>
</dbReference>
<dbReference type="InterPro" id="IPR036915">
    <property type="entry name" value="Cyclin-like_sf"/>
</dbReference>
<accession>A0ABM4VLT3</accession>
<dbReference type="SUPFAM" id="SSF47954">
    <property type="entry name" value="Cyclin-like"/>
    <property type="match status" value="1"/>
</dbReference>
<dbReference type="GeneID" id="113733479"/>
<evidence type="ECO:0000256" key="3">
    <source>
        <dbReference type="ARBA" id="ARBA00023306"/>
    </source>
</evidence>
<dbReference type="RefSeq" id="XP_071920493.1">
    <property type="nucleotide sequence ID" value="XM_072064392.1"/>
</dbReference>
<dbReference type="Pfam" id="PF08613">
    <property type="entry name" value="Cyclin"/>
    <property type="match status" value="1"/>
</dbReference>
<dbReference type="Gene3D" id="1.10.472.10">
    <property type="entry name" value="Cyclin-like"/>
    <property type="match status" value="1"/>
</dbReference>
<reference evidence="5" key="2">
    <citation type="submission" date="2025-08" db="UniProtKB">
        <authorList>
            <consortium name="RefSeq"/>
        </authorList>
    </citation>
    <scope>IDENTIFICATION</scope>
    <source>
        <tissue evidence="5">Leaves</tissue>
    </source>
</reference>
<keyword evidence="4" id="KW-1185">Reference proteome</keyword>
<keyword evidence="3" id="KW-0131">Cell cycle</keyword>
<dbReference type="Proteomes" id="UP001652660">
    <property type="component" value="Chromosome 1e"/>
</dbReference>
<evidence type="ECO:0000256" key="2">
    <source>
        <dbReference type="ARBA" id="ARBA00022618"/>
    </source>
</evidence>
<sequence>MCFSLVMETLALKTENACSETYLRLGLGESGKGSTGKPRLLSYLSSLLERSVQKNERFLETTQTKDVITVFHGSKAPSLGIELYIERIFKYSCCSPSCFIVAYIYVERFIKRTNAVVTSLNVHRLLITSVMVAAKYIDDAFYNNAYYARVGGVGTLELNKLEMKFLFGVDFQLFVSSDTFGKYCALLEMEGSGGVQIERSIQACGIKGSWPNNEDSTCATAAR</sequence>
<proteinExistence type="inferred from homology"/>
<evidence type="ECO:0000313" key="5">
    <source>
        <dbReference type="RefSeq" id="XP_071920493.1"/>
    </source>
</evidence>
<evidence type="ECO:0000256" key="1">
    <source>
        <dbReference type="ARBA" id="ARBA00007215"/>
    </source>
</evidence>
<keyword evidence="2" id="KW-0132">Cell division</keyword>
<organism evidence="4 5">
    <name type="scientific">Coffea arabica</name>
    <name type="common">Arabian coffee</name>
    <dbReference type="NCBI Taxonomy" id="13443"/>
    <lineage>
        <taxon>Eukaryota</taxon>
        <taxon>Viridiplantae</taxon>
        <taxon>Streptophyta</taxon>
        <taxon>Embryophyta</taxon>
        <taxon>Tracheophyta</taxon>
        <taxon>Spermatophyta</taxon>
        <taxon>Magnoliopsida</taxon>
        <taxon>eudicotyledons</taxon>
        <taxon>Gunneridae</taxon>
        <taxon>Pentapetalae</taxon>
        <taxon>asterids</taxon>
        <taxon>lamiids</taxon>
        <taxon>Gentianales</taxon>
        <taxon>Rubiaceae</taxon>
        <taxon>Ixoroideae</taxon>
        <taxon>Gardenieae complex</taxon>
        <taxon>Bertiereae - Coffeeae clade</taxon>
        <taxon>Coffeeae</taxon>
        <taxon>Coffea</taxon>
    </lineage>
</organism>
<protein>
    <submittedName>
        <fullName evidence="5">Cyclin-P3-1-like isoform X1</fullName>
    </submittedName>
</protein>
<name>A0ABM4VLT3_COFAR</name>
<reference evidence="4" key="1">
    <citation type="journal article" date="2025" name="Foods">
        <title>Unveiling the Microbial Signatures of Arabica Coffee Cherries: Insights into Ripeness Specific Diversity, Functional Traits, and Implications for Quality and Safety.</title>
        <authorList>
            <consortium name="RefSeq"/>
            <person name="Tenea G.N."/>
            <person name="Cifuentes V."/>
            <person name="Reyes P."/>
            <person name="Cevallos-Vallejos M."/>
        </authorList>
    </citation>
    <scope>NUCLEOTIDE SEQUENCE [LARGE SCALE GENOMIC DNA]</scope>
</reference>
<dbReference type="InterPro" id="IPR013922">
    <property type="entry name" value="Cyclin_PHO80-like"/>
</dbReference>
<comment type="similarity">
    <text evidence="1">Belongs to the cyclin family. Cyclin U/P subfamily.</text>
</comment>